<evidence type="ECO:0000256" key="1">
    <source>
        <dbReference type="ARBA" id="ARBA00010201"/>
    </source>
</evidence>
<comment type="caution">
    <text evidence="3">The sequence shown here is derived from an EMBL/GenBank/DDBJ whole genome shotgun (WGS) entry which is preliminary data.</text>
</comment>
<dbReference type="SUPFAM" id="SSF55826">
    <property type="entry name" value="YbaK/ProRS associated domain"/>
    <property type="match status" value="1"/>
</dbReference>
<evidence type="ECO:0000313" key="4">
    <source>
        <dbReference type="Proteomes" id="UP000705508"/>
    </source>
</evidence>
<evidence type="ECO:0000259" key="2">
    <source>
        <dbReference type="Pfam" id="PF04073"/>
    </source>
</evidence>
<dbReference type="Gene3D" id="3.90.960.10">
    <property type="entry name" value="YbaK/aminoacyl-tRNA synthetase-associated domain"/>
    <property type="match status" value="1"/>
</dbReference>
<feature type="domain" description="YbaK/aminoacyl-tRNA synthetase-associated" evidence="2">
    <location>
        <begin position="37"/>
        <end position="160"/>
    </location>
</feature>
<dbReference type="PANTHER" id="PTHR31423">
    <property type="entry name" value="YBAK DOMAIN-CONTAINING PROTEIN"/>
    <property type="match status" value="1"/>
</dbReference>
<dbReference type="PANTHER" id="PTHR31423:SF3">
    <property type="entry name" value="PROLYL-TRNA SYNTHETASE ASSOCIATED DOMAIN-CONTAINING PROTEIN 1-RELATED"/>
    <property type="match status" value="1"/>
</dbReference>
<dbReference type="AlphaFoldDB" id="A0A939BHM1"/>
<organism evidence="3 4">
    <name type="scientific">Mordavella massiliensis</name>
    <dbReference type="NCBI Taxonomy" id="1871024"/>
    <lineage>
        <taxon>Bacteria</taxon>
        <taxon>Bacillati</taxon>
        <taxon>Bacillota</taxon>
        <taxon>Clostridia</taxon>
        <taxon>Eubacteriales</taxon>
        <taxon>Clostridiaceae</taxon>
        <taxon>Mordavella</taxon>
    </lineage>
</organism>
<reference evidence="3" key="1">
    <citation type="submission" date="2020-08" db="EMBL/GenBank/DDBJ databases">
        <authorList>
            <person name="Cejkova D."/>
            <person name="Kubasova T."/>
            <person name="Jahodarova E."/>
            <person name="Rychlik I."/>
        </authorList>
    </citation>
    <scope>NUCLEOTIDE SEQUENCE</scope>
    <source>
        <strain evidence="3">An582</strain>
    </source>
</reference>
<dbReference type="GO" id="GO:0002161">
    <property type="term" value="F:aminoacyl-tRNA deacylase activity"/>
    <property type="evidence" value="ECO:0007669"/>
    <property type="project" value="InterPro"/>
</dbReference>
<dbReference type="Pfam" id="PF04073">
    <property type="entry name" value="tRNA_edit"/>
    <property type="match status" value="1"/>
</dbReference>
<dbReference type="InterPro" id="IPR036754">
    <property type="entry name" value="YbaK/aa-tRNA-synt-asso_dom_sf"/>
</dbReference>
<sequence length="180" mass="20431">MEIYKGRPVSEEGRAEKEMRVYDLLDRLGIPYERVDHEAVMTIEACREVDEALQIEICKNLFLCNRQKTDYYLLVMPGNKSLQTKELSPQIPSSRLSFASGEDMEKYLNVTPGSATIMGLIFDPDNKVQLLVDEELFGQEYYACHPCVNTSSIKLRTADVFGGFLEAVHHGYIAVKLSRS</sequence>
<dbReference type="InterPro" id="IPR007214">
    <property type="entry name" value="YbaK/aa-tRNA-synth-assoc-dom"/>
</dbReference>
<accession>A0A939BHM1</accession>
<gene>
    <name evidence="3" type="ORF">H6A20_11105</name>
</gene>
<reference evidence="3" key="2">
    <citation type="journal article" date="2021" name="Sci. Rep.">
        <title>The distribution of antibiotic resistance genes in chicken gut microbiota commensals.</title>
        <authorList>
            <person name="Juricova H."/>
            <person name="Matiasovicova J."/>
            <person name="Kubasova T."/>
            <person name="Cejkova D."/>
            <person name="Rychlik I."/>
        </authorList>
    </citation>
    <scope>NUCLEOTIDE SEQUENCE</scope>
    <source>
        <strain evidence="3">An582</strain>
    </source>
</reference>
<dbReference type="CDD" id="cd04335">
    <property type="entry name" value="PrdX_deacylase"/>
    <property type="match status" value="1"/>
</dbReference>
<dbReference type="InterPro" id="IPR040285">
    <property type="entry name" value="ProX/PRXD1"/>
</dbReference>
<dbReference type="EMBL" id="JACJKS010000019">
    <property type="protein sequence ID" value="MBM6949194.1"/>
    <property type="molecule type" value="Genomic_DNA"/>
</dbReference>
<comment type="similarity">
    <text evidence="1">Belongs to the PRORSD1 family.</text>
</comment>
<name>A0A939BHM1_9CLOT</name>
<protein>
    <submittedName>
        <fullName evidence="3">Prolyl-tRNA synthetase associated domain-containing protein</fullName>
    </submittedName>
</protein>
<evidence type="ECO:0000313" key="3">
    <source>
        <dbReference type="EMBL" id="MBM6949194.1"/>
    </source>
</evidence>
<dbReference type="Proteomes" id="UP000705508">
    <property type="component" value="Unassembled WGS sequence"/>
</dbReference>
<proteinExistence type="inferred from homology"/>